<name>A0A2G5F130_AQUCA</name>
<dbReference type="Pfam" id="PF11926">
    <property type="entry name" value="DUF3444"/>
    <property type="match status" value="2"/>
</dbReference>
<dbReference type="PANTHER" id="PTHR45089">
    <property type="entry name" value="DNAJ HEAT SHOCK AMINO-TERMINAL DOMAIN PROTEIN-RELATED"/>
    <property type="match status" value="1"/>
</dbReference>
<sequence length="843" mass="94967">MWDAMPQVLCFDQASFLSWVQGEDHMVSRQSLMTKMRLIGSLKICLFSCGNFKHGQSEINEDINMFSHTVNYVKGAHRSLIVIHPRKGQTWALFRNWDIKWSSDPENHRSYEYIVVKILSDYKEVSGITVAKLEKVKGFVSLFSTKKGVAPYRIPPKELYRFSHMIPSYRTTGYERVGVPEGSFELDPASVPAVLVEYDYNDFVGPHRVSGSSTVVGDKSEASLKEKASKTTEPDCFAADIKNRQFNKRRGIAGFGESSRNGNVEAEFCKRNGKDTSLFEDYKNKKCKTEQNRYHEQNQPGPGRSTFWTACPSCKMRYQYYKDILNRALRCQSCMRPFVASDLNVQSVPSGACMQPAIPLQKEVAQSVRKMGLQGTGRDLYSCVGDQVHSDHGTAEPESSPPKGDLNRRATSTQPTVSQPKKVRQNAPTLQPQSSAKDLSFNVVDQGRCDCKTAAAEIFPDKPGTSNVNGESITTAEENGSLTGEDGKQNAKETAPVEDTREASNAAADDPIELSPRKKDLPDPKFIEVVDPEFYFVEVADAEFYVFDDDRKEDCFKKDQIWSIYDNVDAMPRFYALIRQVFSHGFKVKITWLAANPDDKDEIDWVTEDLPVSCGNFKHGQSEINEDINMFSHTVNYVKGAHRSLIVIHPRKGQTWALFRNWDIKWSSDPENHRSYEYIVVKILSDYKEVSGITVAKLEKVKGFVSLFSTKKGVAPYRIPPKELYRFSHMIPSYRTTGYERVGVPEGSFELDPASVPAVLVEYDYNDFVGPHRVSGSSTVVGDKSEASLKEKASKTTEPDCFAADIKNRQFNKRRGIAGFGESSRNEPTRTRSINVLDCMPLL</sequence>
<reference evidence="3 4" key="1">
    <citation type="submission" date="2017-09" db="EMBL/GenBank/DDBJ databases">
        <title>WGS assembly of Aquilegia coerulea Goldsmith.</title>
        <authorList>
            <person name="Hodges S."/>
            <person name="Kramer E."/>
            <person name="Nordborg M."/>
            <person name="Tomkins J."/>
            <person name="Borevitz J."/>
            <person name="Derieg N."/>
            <person name="Yan J."/>
            <person name="Mihaltcheva S."/>
            <person name="Hayes R.D."/>
            <person name="Rokhsar D."/>
        </authorList>
    </citation>
    <scope>NUCLEOTIDE SEQUENCE [LARGE SCALE GENOMIC DNA]</scope>
    <source>
        <strain evidence="4">cv. Goldsmith</strain>
    </source>
</reference>
<feature type="compositionally biased region" description="Polar residues" evidence="1">
    <location>
        <begin position="426"/>
        <end position="437"/>
    </location>
</feature>
<feature type="region of interest" description="Disordered" evidence="1">
    <location>
        <begin position="384"/>
        <end position="439"/>
    </location>
</feature>
<dbReference type="FunCoup" id="A0A2G5F130">
    <property type="interactions" value="904"/>
</dbReference>
<feature type="compositionally biased region" description="Polar residues" evidence="1">
    <location>
        <begin position="409"/>
        <end position="419"/>
    </location>
</feature>
<dbReference type="InParanoid" id="A0A2G5F130"/>
<dbReference type="EMBL" id="KZ305020">
    <property type="protein sequence ID" value="PIA61694.1"/>
    <property type="molecule type" value="Genomic_DNA"/>
</dbReference>
<feature type="domain" description="DUF3444" evidence="2">
    <location>
        <begin position="46"/>
        <end position="174"/>
    </location>
</feature>
<evidence type="ECO:0000313" key="3">
    <source>
        <dbReference type="EMBL" id="PIA61694.1"/>
    </source>
</evidence>
<feature type="domain" description="DUF3444" evidence="2">
    <location>
        <begin position="537"/>
        <end position="739"/>
    </location>
</feature>
<evidence type="ECO:0000313" key="4">
    <source>
        <dbReference type="Proteomes" id="UP000230069"/>
    </source>
</evidence>
<dbReference type="AlphaFoldDB" id="A0A2G5F130"/>
<protein>
    <recommendedName>
        <fullName evidence="2">DUF3444 domain-containing protein</fullName>
    </recommendedName>
</protein>
<gene>
    <name evidence="3" type="ORF">AQUCO_00300908v1</name>
</gene>
<keyword evidence="4" id="KW-1185">Reference proteome</keyword>
<proteinExistence type="predicted"/>
<feature type="region of interest" description="Disordered" evidence="1">
    <location>
        <begin position="477"/>
        <end position="519"/>
    </location>
</feature>
<dbReference type="InterPro" id="IPR024593">
    <property type="entry name" value="DUF3444"/>
</dbReference>
<dbReference type="PANTHER" id="PTHR45089:SF24">
    <property type="entry name" value="DNAJ HEAT SHOCK N-TERMINAL DOMAIN-CONTAINING PROTEIN"/>
    <property type="match status" value="1"/>
</dbReference>
<dbReference type="Proteomes" id="UP000230069">
    <property type="component" value="Unassembled WGS sequence"/>
</dbReference>
<dbReference type="STRING" id="218851.A0A2G5F130"/>
<organism evidence="3 4">
    <name type="scientific">Aquilegia coerulea</name>
    <name type="common">Rocky mountain columbine</name>
    <dbReference type="NCBI Taxonomy" id="218851"/>
    <lineage>
        <taxon>Eukaryota</taxon>
        <taxon>Viridiplantae</taxon>
        <taxon>Streptophyta</taxon>
        <taxon>Embryophyta</taxon>
        <taxon>Tracheophyta</taxon>
        <taxon>Spermatophyta</taxon>
        <taxon>Magnoliopsida</taxon>
        <taxon>Ranunculales</taxon>
        <taxon>Ranunculaceae</taxon>
        <taxon>Thalictroideae</taxon>
        <taxon>Aquilegia</taxon>
    </lineage>
</organism>
<accession>A0A2G5F130</accession>
<evidence type="ECO:0000256" key="1">
    <source>
        <dbReference type="SAM" id="MobiDB-lite"/>
    </source>
</evidence>
<dbReference type="OrthoDB" id="10250354at2759"/>
<evidence type="ECO:0000259" key="2">
    <source>
        <dbReference type="Pfam" id="PF11926"/>
    </source>
</evidence>